<evidence type="ECO:0000313" key="2">
    <source>
        <dbReference type="EMBL" id="SFM76221.1"/>
    </source>
</evidence>
<proteinExistence type="predicted"/>
<dbReference type="InterPro" id="IPR006116">
    <property type="entry name" value="NT_2-5OAS_ClassI-CCAase"/>
</dbReference>
<keyword evidence="2" id="KW-0808">Transferase</keyword>
<dbReference type="STRING" id="52442.SAMN05421880_1326"/>
<protein>
    <submittedName>
        <fullName evidence="2">Nucleotidyltransferase domain-containing protein</fullName>
    </submittedName>
</protein>
<dbReference type="Pfam" id="PF18144">
    <property type="entry name" value="SMODS"/>
    <property type="match status" value="1"/>
</dbReference>
<keyword evidence="3" id="KW-1185">Reference proteome</keyword>
<dbReference type="InterPro" id="IPR043519">
    <property type="entry name" value="NT_sf"/>
</dbReference>
<gene>
    <name evidence="2" type="ORF">SAMN05421880_1326</name>
</gene>
<accession>A0A1I4THT4</accession>
<organism evidence="2 3">
    <name type="scientific">Nitrosomonas nitrosa</name>
    <dbReference type="NCBI Taxonomy" id="52442"/>
    <lineage>
        <taxon>Bacteria</taxon>
        <taxon>Pseudomonadati</taxon>
        <taxon>Pseudomonadota</taxon>
        <taxon>Betaproteobacteria</taxon>
        <taxon>Nitrosomonadales</taxon>
        <taxon>Nitrosomonadaceae</taxon>
        <taxon>Nitrosomonas</taxon>
    </lineage>
</organism>
<dbReference type="NCBIfam" id="NF041117">
    <property type="entry name" value="CBASS_cyclase_b"/>
    <property type="match status" value="1"/>
</dbReference>
<dbReference type="GO" id="GO:0016779">
    <property type="term" value="F:nucleotidyltransferase activity"/>
    <property type="evidence" value="ECO:0007669"/>
    <property type="project" value="InterPro"/>
</dbReference>
<sequence>MGGGGGSNWSNPQQIVREVREAEKKVSDEKFQTDLSGLLTRYLGCFNDRDIPLVRHRLDEILDSLGEAIDEKIDQVFGGSVAKHTYVDGLSDIDCLLVVNDTSLEEKGPKAALKAIEKALNRSLKGQAETSVGKLAVTVSYGDGMEIQLLPAVKSGTGLKIPSARNEARWSGINPKKFQAALTKYNAQCDGKLVPTIKLAKAIIGKLPEARQLSGYHVESLAIDAFKGYTGTKTPSAMLPHFFEHAKKRVLTPMSDSTGQSVHVDNYMGSANSVERKNASHLLGRIAKRMVNATASGSLEQWSDMFGED</sequence>
<dbReference type="AlphaFoldDB" id="A0A1I4THT4"/>
<dbReference type="SUPFAM" id="SSF81301">
    <property type="entry name" value="Nucleotidyltransferase"/>
    <property type="match status" value="1"/>
</dbReference>
<name>A0A1I4THT4_9PROT</name>
<reference evidence="2 3" key="1">
    <citation type="submission" date="2016-10" db="EMBL/GenBank/DDBJ databases">
        <authorList>
            <person name="de Groot N.N."/>
        </authorList>
    </citation>
    <scope>NUCLEOTIDE SEQUENCE [LARGE SCALE GENOMIC DNA]</scope>
    <source>
        <strain evidence="2 3">Nm146</strain>
    </source>
</reference>
<evidence type="ECO:0000256" key="1">
    <source>
        <dbReference type="ARBA" id="ARBA00023118"/>
    </source>
</evidence>
<dbReference type="InterPro" id="IPR053550">
    <property type="entry name" value="CD-NTase"/>
</dbReference>
<dbReference type="Proteomes" id="UP000199561">
    <property type="component" value="Unassembled WGS sequence"/>
</dbReference>
<keyword evidence="1" id="KW-0051">Antiviral defense</keyword>
<dbReference type="EMBL" id="FOUF01000032">
    <property type="protein sequence ID" value="SFM76221.1"/>
    <property type="molecule type" value="Genomic_DNA"/>
</dbReference>
<dbReference type="CDD" id="cd05400">
    <property type="entry name" value="NT_2-5OAS_ClassI-CCAase"/>
    <property type="match status" value="1"/>
</dbReference>
<dbReference type="RefSeq" id="WP_090671586.1">
    <property type="nucleotide sequence ID" value="NZ_FOUF01000032.1"/>
</dbReference>
<dbReference type="GO" id="GO:0051607">
    <property type="term" value="P:defense response to virus"/>
    <property type="evidence" value="ECO:0007669"/>
    <property type="project" value="UniProtKB-KW"/>
</dbReference>
<evidence type="ECO:0000313" key="3">
    <source>
        <dbReference type="Proteomes" id="UP000199561"/>
    </source>
</evidence>
<dbReference type="Gene3D" id="3.30.460.10">
    <property type="entry name" value="Beta Polymerase, domain 2"/>
    <property type="match status" value="1"/>
</dbReference>